<dbReference type="PANTHER" id="PTHR15503">
    <property type="entry name" value="LDOC1 RELATED"/>
    <property type="match status" value="1"/>
</dbReference>
<organism evidence="1 2">
    <name type="scientific">Gossypium australe</name>
    <dbReference type="NCBI Taxonomy" id="47621"/>
    <lineage>
        <taxon>Eukaryota</taxon>
        <taxon>Viridiplantae</taxon>
        <taxon>Streptophyta</taxon>
        <taxon>Embryophyta</taxon>
        <taxon>Tracheophyta</taxon>
        <taxon>Spermatophyta</taxon>
        <taxon>Magnoliopsida</taxon>
        <taxon>eudicotyledons</taxon>
        <taxon>Gunneridae</taxon>
        <taxon>Pentapetalae</taxon>
        <taxon>rosids</taxon>
        <taxon>malvids</taxon>
        <taxon>Malvales</taxon>
        <taxon>Malvaceae</taxon>
        <taxon>Malvoideae</taxon>
        <taxon>Gossypium</taxon>
    </lineage>
</organism>
<keyword evidence="1" id="KW-0418">Kinase</keyword>
<dbReference type="EMBL" id="SMMG02000003">
    <property type="protein sequence ID" value="KAA3480479.1"/>
    <property type="molecule type" value="Genomic_DNA"/>
</dbReference>
<gene>
    <name evidence="1" type="ORF">EPI10_020905</name>
</gene>
<dbReference type="Proteomes" id="UP000325315">
    <property type="component" value="Unassembled WGS sequence"/>
</dbReference>
<keyword evidence="1" id="KW-0808">Transferase</keyword>
<dbReference type="GO" id="GO:0016301">
    <property type="term" value="F:kinase activity"/>
    <property type="evidence" value="ECO:0007669"/>
    <property type="project" value="UniProtKB-KW"/>
</dbReference>
<evidence type="ECO:0000313" key="1">
    <source>
        <dbReference type="EMBL" id="KAA3480479.1"/>
    </source>
</evidence>
<reference evidence="2" key="1">
    <citation type="journal article" date="2019" name="Plant Biotechnol. J.">
        <title>Genome sequencing of the Australian wild diploid species Gossypium australe highlights disease resistance and delayed gland morphogenesis.</title>
        <authorList>
            <person name="Cai Y."/>
            <person name="Cai X."/>
            <person name="Wang Q."/>
            <person name="Wang P."/>
            <person name="Zhang Y."/>
            <person name="Cai C."/>
            <person name="Xu Y."/>
            <person name="Wang K."/>
            <person name="Zhou Z."/>
            <person name="Wang C."/>
            <person name="Geng S."/>
            <person name="Li B."/>
            <person name="Dong Q."/>
            <person name="Hou Y."/>
            <person name="Wang H."/>
            <person name="Ai P."/>
            <person name="Liu Z."/>
            <person name="Yi F."/>
            <person name="Sun M."/>
            <person name="An G."/>
            <person name="Cheng J."/>
            <person name="Zhang Y."/>
            <person name="Shi Q."/>
            <person name="Xie Y."/>
            <person name="Shi X."/>
            <person name="Chang Y."/>
            <person name="Huang F."/>
            <person name="Chen Y."/>
            <person name="Hong S."/>
            <person name="Mi L."/>
            <person name="Sun Q."/>
            <person name="Zhang L."/>
            <person name="Zhou B."/>
            <person name="Peng R."/>
            <person name="Zhang X."/>
            <person name="Liu F."/>
        </authorList>
    </citation>
    <scope>NUCLEOTIDE SEQUENCE [LARGE SCALE GENOMIC DNA]</scope>
    <source>
        <strain evidence="2">cv. PA1801</strain>
    </source>
</reference>
<sequence length="151" mass="17902">MVPESVVQLISFQQFELINFLIKAMKLFWSMLLTRMLMIIRSARFLYYVNFLMITTRLRVEFVIEVFSSTNPFSLSPYCIAPTKLKELKVQLQYLLDRGFIRPSISSSEALILFVKKKYGSMWLCIDYRQLNKLTVKNRIPYLISMNYLIS</sequence>
<dbReference type="OrthoDB" id="1735095at2759"/>
<keyword evidence="2" id="KW-1185">Reference proteome</keyword>
<dbReference type="AlphaFoldDB" id="A0A5B6WFG7"/>
<dbReference type="InterPro" id="IPR032567">
    <property type="entry name" value="RTL1-rel"/>
</dbReference>
<name>A0A5B6WFG7_9ROSI</name>
<accession>A0A5B6WFG7</accession>
<dbReference type="InterPro" id="IPR043502">
    <property type="entry name" value="DNA/RNA_pol_sf"/>
</dbReference>
<protein>
    <submittedName>
        <fullName evidence="1">Receptor-like protein kinase</fullName>
    </submittedName>
</protein>
<dbReference type="Gene3D" id="3.10.10.10">
    <property type="entry name" value="HIV Type 1 Reverse Transcriptase, subunit A, domain 1"/>
    <property type="match status" value="1"/>
</dbReference>
<proteinExistence type="predicted"/>
<evidence type="ECO:0000313" key="2">
    <source>
        <dbReference type="Proteomes" id="UP000325315"/>
    </source>
</evidence>
<comment type="caution">
    <text evidence="1">The sequence shown here is derived from an EMBL/GenBank/DDBJ whole genome shotgun (WGS) entry which is preliminary data.</text>
</comment>
<dbReference type="PANTHER" id="PTHR15503:SF45">
    <property type="entry name" value="RNA-DIRECTED DNA POLYMERASE HOMOLOG"/>
    <property type="match status" value="1"/>
</dbReference>
<keyword evidence="1" id="KW-0675">Receptor</keyword>
<dbReference type="SUPFAM" id="SSF56672">
    <property type="entry name" value="DNA/RNA polymerases"/>
    <property type="match status" value="1"/>
</dbReference>